<dbReference type="Gene3D" id="3.40.630.30">
    <property type="match status" value="1"/>
</dbReference>
<dbReference type="InterPro" id="IPR043690">
    <property type="entry name" value="RimI"/>
</dbReference>
<comment type="similarity">
    <text evidence="1 5 6">Belongs to the acetyltransferase family. RimI subfamily.</text>
</comment>
<dbReference type="Proteomes" id="UP000885750">
    <property type="component" value="Unassembled WGS sequence"/>
</dbReference>
<dbReference type="SUPFAM" id="SSF55729">
    <property type="entry name" value="Acyl-CoA N-acyltransferases (Nat)"/>
    <property type="match status" value="1"/>
</dbReference>
<name>A0A7V2SZC3_LEUMU</name>
<reference evidence="8" key="1">
    <citation type="journal article" date="2020" name="mSystems">
        <title>Genome- and Community-Level Interaction Insights into Carbon Utilization and Element Cycling Functions of Hydrothermarchaeota in Hydrothermal Sediment.</title>
        <authorList>
            <person name="Zhou Z."/>
            <person name="Liu Y."/>
            <person name="Xu W."/>
            <person name="Pan J."/>
            <person name="Luo Z.H."/>
            <person name="Li M."/>
        </authorList>
    </citation>
    <scope>NUCLEOTIDE SEQUENCE [LARGE SCALE GENOMIC DNA]</scope>
    <source>
        <strain evidence="8">HyVt-493</strain>
    </source>
</reference>
<evidence type="ECO:0000256" key="4">
    <source>
        <dbReference type="ARBA" id="ARBA00023315"/>
    </source>
</evidence>
<organism evidence="8">
    <name type="scientific">Leucothrix mucor</name>
    <dbReference type="NCBI Taxonomy" id="45248"/>
    <lineage>
        <taxon>Bacteria</taxon>
        <taxon>Pseudomonadati</taxon>
        <taxon>Pseudomonadota</taxon>
        <taxon>Gammaproteobacteria</taxon>
        <taxon>Thiotrichales</taxon>
        <taxon>Thiotrichaceae</taxon>
        <taxon>Leucothrix</taxon>
    </lineage>
</organism>
<feature type="active site" description="Proton acceptor" evidence="5">
    <location>
        <position position="98"/>
    </location>
</feature>
<dbReference type="EC" id="2.3.1.266" evidence="5 6"/>
<dbReference type="AlphaFoldDB" id="A0A7V2SZC3"/>
<feature type="domain" description="N-acetyltransferase" evidence="7">
    <location>
        <begin position="1"/>
        <end position="142"/>
    </location>
</feature>
<dbReference type="HAMAP" id="MF_02210">
    <property type="entry name" value="RimI"/>
    <property type="match status" value="1"/>
</dbReference>
<dbReference type="GO" id="GO:0005737">
    <property type="term" value="C:cytoplasm"/>
    <property type="evidence" value="ECO:0007669"/>
    <property type="project" value="UniProtKB-SubCell"/>
</dbReference>
<dbReference type="Pfam" id="PF00583">
    <property type="entry name" value="Acetyltransf_1"/>
    <property type="match status" value="1"/>
</dbReference>
<gene>
    <name evidence="5 8" type="primary">rimI</name>
    <name evidence="8" type="ORF">ENJ51_03145</name>
</gene>
<protein>
    <recommendedName>
        <fullName evidence="5 6">[Ribosomal protein bS18]-alanine N-acetyltransferase</fullName>
        <ecNumber evidence="5 6">2.3.1.266</ecNumber>
    </recommendedName>
</protein>
<evidence type="ECO:0000256" key="5">
    <source>
        <dbReference type="HAMAP-Rule" id="MF_02210"/>
    </source>
</evidence>
<comment type="subcellular location">
    <subcellularLocation>
        <location evidence="5 6">Cytoplasm</location>
    </subcellularLocation>
</comment>
<evidence type="ECO:0000256" key="2">
    <source>
        <dbReference type="ARBA" id="ARBA00022490"/>
    </source>
</evidence>
<sequence length="142" mass="16319">MLSEDLDNVMQLELLAYPFPWKRKLFEDSLSKPSYTCWVFENKDKFSGYLISSAAAGEAHILNLCIHPELQGQGWGRKLLAEAEWIAKQHRADTCFLEVRVSNHAALHLYETSGYNEIGRRKKYYPAKKGREDAIVMAKVLI</sequence>
<comment type="caution">
    <text evidence="8">The sequence shown here is derived from an EMBL/GenBank/DDBJ whole genome shotgun (WGS) entry which is preliminary data.</text>
</comment>
<dbReference type="GO" id="GO:0008999">
    <property type="term" value="F:protein-N-terminal-alanine acetyltransferase activity"/>
    <property type="evidence" value="ECO:0007669"/>
    <property type="project" value="UniProtKB-UniRule"/>
</dbReference>
<keyword evidence="3 5" id="KW-0808">Transferase</keyword>
<dbReference type="EMBL" id="DRMS01000134">
    <property type="protein sequence ID" value="HFC91787.1"/>
    <property type="molecule type" value="Genomic_DNA"/>
</dbReference>
<dbReference type="InterPro" id="IPR016181">
    <property type="entry name" value="Acyl_CoA_acyltransferase"/>
</dbReference>
<evidence type="ECO:0000313" key="8">
    <source>
        <dbReference type="EMBL" id="HFC91787.1"/>
    </source>
</evidence>
<dbReference type="PROSITE" id="PS51186">
    <property type="entry name" value="GNAT"/>
    <property type="match status" value="1"/>
</dbReference>
<evidence type="ECO:0000256" key="1">
    <source>
        <dbReference type="ARBA" id="ARBA00005395"/>
    </source>
</evidence>
<dbReference type="CDD" id="cd04301">
    <property type="entry name" value="NAT_SF"/>
    <property type="match status" value="1"/>
</dbReference>
<comment type="caution">
    <text evidence="5">Lacks conserved residue(s) required for the propagation of feature annotation.</text>
</comment>
<dbReference type="NCBIfam" id="TIGR01575">
    <property type="entry name" value="rimI"/>
    <property type="match status" value="1"/>
</dbReference>
<evidence type="ECO:0000256" key="3">
    <source>
        <dbReference type="ARBA" id="ARBA00022679"/>
    </source>
</evidence>
<evidence type="ECO:0000256" key="6">
    <source>
        <dbReference type="RuleBase" id="RU363094"/>
    </source>
</evidence>
<comment type="catalytic activity">
    <reaction evidence="5 6">
        <text>N-terminal L-alanyl-[ribosomal protein bS18] + acetyl-CoA = N-terminal N(alpha)-acetyl-L-alanyl-[ribosomal protein bS18] + CoA + H(+)</text>
        <dbReference type="Rhea" id="RHEA:43756"/>
        <dbReference type="Rhea" id="RHEA-COMP:10676"/>
        <dbReference type="Rhea" id="RHEA-COMP:10677"/>
        <dbReference type="ChEBI" id="CHEBI:15378"/>
        <dbReference type="ChEBI" id="CHEBI:57287"/>
        <dbReference type="ChEBI" id="CHEBI:57288"/>
        <dbReference type="ChEBI" id="CHEBI:64718"/>
        <dbReference type="ChEBI" id="CHEBI:83683"/>
        <dbReference type="EC" id="2.3.1.266"/>
    </reaction>
</comment>
<evidence type="ECO:0000259" key="7">
    <source>
        <dbReference type="PROSITE" id="PS51186"/>
    </source>
</evidence>
<dbReference type="PANTHER" id="PTHR43420:SF51">
    <property type="entry name" value="PEPTIDYL-LYSINE N-ACETYLTRANSFERASE YIAC"/>
    <property type="match status" value="1"/>
</dbReference>
<feature type="active site" description="Proton donor" evidence="5">
    <location>
        <position position="110"/>
    </location>
</feature>
<keyword evidence="4 5" id="KW-0012">Acyltransferase</keyword>
<dbReference type="InterPro" id="IPR050680">
    <property type="entry name" value="YpeA/RimI_acetyltransf"/>
</dbReference>
<comment type="function">
    <text evidence="5 6">Acetylates the N-terminal alanine of ribosomal protein bS18.</text>
</comment>
<dbReference type="InterPro" id="IPR006464">
    <property type="entry name" value="AcTrfase_RimI/Ard1"/>
</dbReference>
<proteinExistence type="inferred from homology"/>
<dbReference type="InterPro" id="IPR000182">
    <property type="entry name" value="GNAT_dom"/>
</dbReference>
<accession>A0A7V2SZC3</accession>
<feature type="binding site" evidence="5">
    <location>
        <position position="103"/>
    </location>
    <ligand>
        <name>acetyl-CoA</name>
        <dbReference type="ChEBI" id="CHEBI:57288"/>
    </ligand>
</feature>
<keyword evidence="2 5" id="KW-0963">Cytoplasm</keyword>
<dbReference type="PANTHER" id="PTHR43420">
    <property type="entry name" value="ACETYLTRANSFERASE"/>
    <property type="match status" value="1"/>
</dbReference>